<sequence length="279" mass="28659">MSVSAQPTPYPLLPLLGRGLAAGGIAGLASGLFSLLLAEPLMDRAIRLEEKRSAAEAATAHAGASHSGHSHAAEAEELFSRGTQHLGLVVTAVVAGLAIGVFFTLAYALSRGLRPGGSPNRSAPRDDGRDWQRSMGLAGAGFLALSLLPALRYPANPPGVGDGGTVTERQGLWLAALVIGVLGTVLAHQVHQRLGQAGHGLPVRQSGAAAAVVATLAALFLLPDNPDAVPVPATLLWDFRMLSLGGQVVLWGVLGAVFAAPSLRRQRSAPRERSASSTP</sequence>
<accession>A0ABS3Y029</accession>
<dbReference type="InterPro" id="IPR012666">
    <property type="entry name" value="CbtA_put"/>
</dbReference>
<gene>
    <name evidence="2" type="ORF">JW613_22340</name>
</gene>
<dbReference type="GeneID" id="96261354"/>
<feature type="transmembrane region" description="Helical" evidence="1">
    <location>
        <begin position="86"/>
        <end position="110"/>
    </location>
</feature>
<feature type="transmembrane region" description="Helical" evidence="1">
    <location>
        <begin position="202"/>
        <end position="222"/>
    </location>
</feature>
<feature type="transmembrane region" description="Helical" evidence="1">
    <location>
        <begin position="12"/>
        <end position="38"/>
    </location>
</feature>
<dbReference type="Proteomes" id="UP000721954">
    <property type="component" value="Unassembled WGS sequence"/>
</dbReference>
<feature type="transmembrane region" description="Helical" evidence="1">
    <location>
        <begin position="171"/>
        <end position="190"/>
    </location>
</feature>
<evidence type="ECO:0000313" key="2">
    <source>
        <dbReference type="EMBL" id="MBO8201017.1"/>
    </source>
</evidence>
<keyword evidence="1" id="KW-0812">Transmembrane</keyword>
<organism evidence="2 3">
    <name type="scientific">Streptomyces smyrnaeus</name>
    <dbReference type="NCBI Taxonomy" id="1387713"/>
    <lineage>
        <taxon>Bacteria</taxon>
        <taxon>Bacillati</taxon>
        <taxon>Actinomycetota</taxon>
        <taxon>Actinomycetes</taxon>
        <taxon>Kitasatosporales</taxon>
        <taxon>Streptomycetaceae</taxon>
        <taxon>Streptomyces</taxon>
    </lineage>
</organism>
<keyword evidence="1" id="KW-1133">Transmembrane helix</keyword>
<dbReference type="EMBL" id="JAFFZM010000014">
    <property type="protein sequence ID" value="MBO8201017.1"/>
    <property type="molecule type" value="Genomic_DNA"/>
</dbReference>
<evidence type="ECO:0000256" key="1">
    <source>
        <dbReference type="SAM" id="Phobius"/>
    </source>
</evidence>
<keyword evidence="1" id="KW-0472">Membrane</keyword>
<feature type="transmembrane region" description="Helical" evidence="1">
    <location>
        <begin position="242"/>
        <end position="263"/>
    </location>
</feature>
<evidence type="ECO:0000313" key="3">
    <source>
        <dbReference type="Proteomes" id="UP000721954"/>
    </source>
</evidence>
<comment type="caution">
    <text evidence="2">The sequence shown here is derived from an EMBL/GenBank/DDBJ whole genome shotgun (WGS) entry which is preliminary data.</text>
</comment>
<keyword evidence="3" id="KW-1185">Reference proteome</keyword>
<name>A0ABS3Y029_9ACTN</name>
<dbReference type="Pfam" id="PF09490">
    <property type="entry name" value="CbtA"/>
    <property type="match status" value="1"/>
</dbReference>
<reference evidence="2 3" key="1">
    <citation type="submission" date="2021-02" db="EMBL/GenBank/DDBJ databases">
        <title>Streptomyces spirodelae sp. nov., isolated from duckweed.</title>
        <authorList>
            <person name="Saimee Y."/>
            <person name="Duangmal K."/>
        </authorList>
    </citation>
    <scope>NUCLEOTIDE SEQUENCE [LARGE SCALE GENOMIC DNA]</scope>
    <source>
        <strain evidence="2 3">DSM 42105</strain>
    </source>
</reference>
<protein>
    <submittedName>
        <fullName evidence="2">CbtA family protein</fullName>
    </submittedName>
</protein>
<dbReference type="RefSeq" id="WP_209212643.1">
    <property type="nucleotide sequence ID" value="NZ_JAFFZM010000014.1"/>
</dbReference>
<proteinExistence type="predicted"/>